<protein>
    <recommendedName>
        <fullName evidence="2">Ribonuclease P protein component 2</fullName>
        <shortName evidence="2">RNase P component 2</shortName>
        <ecNumber evidence="2">3.1.26.5</ecNumber>
    </recommendedName>
    <alternativeName>
        <fullName evidence="2">Pop5</fullName>
    </alternativeName>
</protein>
<evidence type="ECO:0000313" key="6">
    <source>
        <dbReference type="Proteomes" id="UP000184203"/>
    </source>
</evidence>
<dbReference type="Pfam" id="PF01900">
    <property type="entry name" value="RNase_P_Rpp14"/>
    <property type="match status" value="1"/>
</dbReference>
<evidence type="ECO:0000313" key="5">
    <source>
        <dbReference type="Proteomes" id="UP000003751"/>
    </source>
</evidence>
<dbReference type="SUPFAM" id="SSF160350">
    <property type="entry name" value="Rnp2-like"/>
    <property type="match status" value="1"/>
</dbReference>
<evidence type="ECO:0000313" key="4">
    <source>
        <dbReference type="EMBL" id="SHK00205.1"/>
    </source>
</evidence>
<comment type="similarity">
    <text evidence="2">Belongs to the eukaryotic/archaeal RNase P protein component 2 family.</text>
</comment>
<dbReference type="GO" id="GO:0030677">
    <property type="term" value="C:ribonuclease P complex"/>
    <property type="evidence" value="ECO:0007669"/>
    <property type="project" value="UniProtKB-UniRule"/>
</dbReference>
<keyword evidence="2" id="KW-0963">Cytoplasm</keyword>
<dbReference type="eggNOG" id="arCOG01365">
    <property type="taxonomic scope" value="Archaea"/>
</dbReference>
<accession>E7QYM2</accession>
<proteinExistence type="inferred from homology"/>
<comment type="catalytic activity">
    <reaction evidence="2">
        <text>Endonucleolytic cleavage of RNA, removing 5'-extranucleotides from tRNA precursor.</text>
        <dbReference type="EC" id="3.1.26.5"/>
    </reaction>
</comment>
<dbReference type="PATRIC" id="fig|797209.4.peg.3828"/>
<evidence type="ECO:0000256" key="2">
    <source>
        <dbReference type="HAMAP-Rule" id="MF_00755"/>
    </source>
</evidence>
<dbReference type="GO" id="GO:0004526">
    <property type="term" value="F:ribonuclease P activity"/>
    <property type="evidence" value="ECO:0007669"/>
    <property type="project" value="UniProtKB-UniRule"/>
</dbReference>
<dbReference type="EMBL" id="AEMG01000028">
    <property type="protein sequence ID" value="EFW90288.1"/>
    <property type="molecule type" value="Genomic_DNA"/>
</dbReference>
<sequence length="159" mass="17663">MKHLPKHIRPHWRYLAVGLEAWPDANIDRRSFQRSIWFAAQNLLGDAGSADADLTVFSFDFEDGDGEALVRVRRGHTDEARAVLACIDDVHGDSVGVFVRGISGTVRGCEEKYLGRQREVSGERSVVFADETRPAITRDGALDIQVDDSFVGATELDFE</sequence>
<dbReference type="EMBL" id="FRAN01000001">
    <property type="protein sequence ID" value="SHK00205.1"/>
    <property type="molecule type" value="Genomic_DNA"/>
</dbReference>
<dbReference type="GO" id="GO:0001682">
    <property type="term" value="P:tRNA 5'-leader removal"/>
    <property type="evidence" value="ECO:0007669"/>
    <property type="project" value="UniProtKB-UniRule"/>
</dbReference>
<dbReference type="Proteomes" id="UP000003751">
    <property type="component" value="Unassembled WGS sequence"/>
</dbReference>
<dbReference type="EC" id="3.1.26.5" evidence="2"/>
<dbReference type="Gene3D" id="3.30.70.3250">
    <property type="entry name" value="Ribonuclease P, Pop5 subunit"/>
    <property type="match status" value="1"/>
</dbReference>
<keyword evidence="2" id="KW-0378">Hydrolase</keyword>
<dbReference type="RefSeq" id="WP_007982695.1">
    <property type="nucleotide sequence ID" value="NZ_AEMG01000028.1"/>
</dbReference>
<organism evidence="3 5">
    <name type="scientific">Haladaptatus paucihalophilus DX253</name>
    <dbReference type="NCBI Taxonomy" id="797209"/>
    <lineage>
        <taxon>Archaea</taxon>
        <taxon>Methanobacteriati</taxon>
        <taxon>Methanobacteriota</taxon>
        <taxon>Stenosarchaea group</taxon>
        <taxon>Halobacteria</taxon>
        <taxon>Halobacteriales</taxon>
        <taxon>Haladaptataceae</taxon>
        <taxon>Haladaptatus</taxon>
    </lineage>
</organism>
<dbReference type="InterPro" id="IPR002759">
    <property type="entry name" value="Pop5/Rpp14/Rnp2-like"/>
</dbReference>
<reference evidence="4" key="3">
    <citation type="submission" date="2016-11" db="EMBL/GenBank/DDBJ databases">
        <authorList>
            <person name="Jaros S."/>
            <person name="Januszkiewicz K."/>
            <person name="Wedrychowicz H."/>
        </authorList>
    </citation>
    <scope>NUCLEOTIDE SEQUENCE [LARGE SCALE GENOMIC DNA]</scope>
    <source>
        <strain evidence="4">DX253</strain>
    </source>
</reference>
<keyword evidence="2" id="KW-0255">Endonuclease</keyword>
<keyword evidence="1 2" id="KW-0819">tRNA processing</keyword>
<reference evidence="3 5" key="1">
    <citation type="journal article" date="2014" name="ISME J.">
        <title>Trehalose/2-sulfotrehalose biosynthesis and glycine-betaine uptake are widely spread mechanisms for osmoadaptation in the Halobacteriales.</title>
        <authorList>
            <person name="Youssef N.H."/>
            <person name="Savage-Ashlock K.N."/>
            <person name="McCully A.L."/>
            <person name="Luedtke B."/>
            <person name="Shaw E.I."/>
            <person name="Hoff W.D."/>
            <person name="Elshahed M.S."/>
        </authorList>
    </citation>
    <scope>NUCLEOTIDE SEQUENCE [LARGE SCALE GENOMIC DNA]</scope>
    <source>
        <strain evidence="3 5">DX253</strain>
    </source>
</reference>
<dbReference type="GO" id="GO:0005737">
    <property type="term" value="C:cytoplasm"/>
    <property type="evidence" value="ECO:0007669"/>
    <property type="project" value="UniProtKB-SubCell"/>
</dbReference>
<dbReference type="STRING" id="797209.GCA_000376445_00701"/>
<dbReference type="Proteomes" id="UP000184203">
    <property type="component" value="Unassembled WGS sequence"/>
</dbReference>
<gene>
    <name evidence="2" type="primary">rnp2</name>
    <name evidence="4" type="ORF">SAMN05444342_0237</name>
    <name evidence="3" type="ORF">ZOD2009_19563</name>
</gene>
<dbReference type="OrthoDB" id="19261at2157"/>
<dbReference type="InterPro" id="IPR038085">
    <property type="entry name" value="Rnp2-like_sf"/>
</dbReference>
<keyword evidence="6" id="KW-1185">Reference proteome</keyword>
<evidence type="ECO:0000256" key="1">
    <source>
        <dbReference type="ARBA" id="ARBA00022694"/>
    </source>
</evidence>
<dbReference type="AlphaFoldDB" id="E7QYM2"/>
<reference evidence="6" key="2">
    <citation type="submission" date="2016-11" db="EMBL/GenBank/DDBJ databases">
        <authorList>
            <person name="Varghese N."/>
            <person name="Submissions S."/>
        </authorList>
    </citation>
    <scope>NUCLEOTIDE SEQUENCE [LARGE SCALE GENOMIC DNA]</scope>
    <source>
        <strain evidence="6">DX253</strain>
    </source>
</reference>
<keyword evidence="2" id="KW-0540">Nuclease</keyword>
<comment type="subcellular location">
    <subcellularLocation>
        <location evidence="2">Cytoplasm</location>
    </subcellularLocation>
</comment>
<name>E7QYM2_HALPU</name>
<evidence type="ECO:0000313" key="3">
    <source>
        <dbReference type="EMBL" id="EFW90288.1"/>
    </source>
</evidence>
<comment type="subunit">
    <text evidence="2">Consists of a catalytic RNA component and at least 4-5 protein subunits.</text>
</comment>
<dbReference type="HAMAP" id="MF_00755">
    <property type="entry name" value="RNase_P_2"/>
    <property type="match status" value="1"/>
</dbReference>
<comment type="function">
    <text evidence="2">Part of ribonuclease P, a protein complex that generates mature tRNA molecules by cleaving their 5'-ends.</text>
</comment>